<reference evidence="1" key="1">
    <citation type="journal article" date="2024" name="Environ. Microbiol. Rep.">
        <title>Hiding in plain sight: The discovery of complete genomes of 11 hypothetical spindle-shaped viruses that putatively infect mesophilic ammonia-oxidizing archaea.</title>
        <authorList>
            <person name="Ni Y."/>
            <person name="Xu T."/>
            <person name="Yan S."/>
            <person name="Chen L."/>
            <person name="Wang Y."/>
        </authorList>
    </citation>
    <scope>NUCLEOTIDE SEQUENCE</scope>
    <source>
        <strain evidence="1">NBC1</strain>
    </source>
</reference>
<name>A0AAT9J9F3_9VIRU</name>
<sequence>MTEYRYKNQVLRIVPDNDPQSPREWDNLGTMICTHSRYNLGDTQKDPVEYLTELGLTAKDIVYLPLYLYDHSGLTMSTGDFKAFDPQGFDSGLVGIIYVSKEKIKSEYNVKRITKKTLEKVYSMLNSEVEIYNDYLSGNVWGFTLTEEIQTENQIIENLIDSCYGFYGSDPDTNGIKDHVENFEKFEDF</sequence>
<evidence type="ECO:0000313" key="1">
    <source>
        <dbReference type="EMBL" id="DBA51864.1"/>
    </source>
</evidence>
<organism evidence="1">
    <name type="scientific">Nitrosopumilaceae spindle-shaped virus</name>
    <dbReference type="NCBI Taxonomy" id="3065433"/>
    <lineage>
        <taxon>Viruses</taxon>
    </lineage>
</organism>
<proteinExistence type="predicted"/>
<dbReference type="EMBL" id="BK067786">
    <property type="protein sequence ID" value="DBA51864.1"/>
    <property type="molecule type" value="Genomic_DNA"/>
</dbReference>
<protein>
    <submittedName>
        <fullName evidence="1">ORF6</fullName>
    </submittedName>
</protein>
<accession>A0AAT9J9F3</accession>
<reference evidence="1" key="2">
    <citation type="submission" date="2024-03" db="EMBL/GenBank/DDBJ databases">
        <authorList>
            <person name="Ni Y."/>
            <person name="Xu T."/>
            <person name="Yan S."/>
            <person name="Chen L."/>
            <person name="Wang Y."/>
        </authorList>
    </citation>
    <scope>NUCLEOTIDE SEQUENCE</scope>
    <source>
        <strain evidence="1">NBC1</strain>
    </source>
</reference>